<proteinExistence type="inferred from homology"/>
<feature type="compositionally biased region" description="Basic and acidic residues" evidence="3">
    <location>
        <begin position="16"/>
        <end position="29"/>
    </location>
</feature>
<feature type="region of interest" description="Disordered" evidence="3">
    <location>
        <begin position="1"/>
        <end position="115"/>
    </location>
</feature>
<dbReference type="Proteomes" id="UP000306628">
    <property type="component" value="Unassembled WGS sequence"/>
</dbReference>
<dbReference type="PANTHER" id="PTHR24321:SF14">
    <property type="entry name" value="SHORT-CHAIN TYPE DEHYDROGENASE_REDUCTASE BLR2146-RELATED"/>
    <property type="match status" value="1"/>
</dbReference>
<sequence length="391" mass="41515">MHAHRRGVAGLVQVRGDGHRPARRDDPGRRARPAVHRLGRPRRERLPRPRHVPHRPAERRRAPGLRLRHPLLRRGRARPAAAAHRAGGARPPAARAQARPRRADRLPEVDRRPRPAFPAGGVVSGLGRFSGRVALVTGAGSGIGAACAARLAAEGAFVGVLDLRAAAAKTTAAAIRARGDTATALTCDVSDEKQVEQAVAELVASFGRVDVLHSNAAVLDADVYGRDRDLAGLDTAVWDRTMEVNLRGAMLMVKHTVPAMPDGGAIVLTSSVSALVGDTMHAAYGSSKSALIGFTRYVATMYGSRGVRCNAVAPALVLTAAAQRALTPAQLADKAAERLLPWACTVDDVANLVSFLLSDEARCITGQTVTIDSGTLAHRPQHAVHQWRDAQ</sequence>
<dbReference type="InterPro" id="IPR002347">
    <property type="entry name" value="SDR_fam"/>
</dbReference>
<evidence type="ECO:0000256" key="2">
    <source>
        <dbReference type="ARBA" id="ARBA00023002"/>
    </source>
</evidence>
<feature type="compositionally biased region" description="Low complexity" evidence="3">
    <location>
        <begin position="78"/>
        <end position="97"/>
    </location>
</feature>
<comment type="similarity">
    <text evidence="1">Belongs to the short-chain dehydrogenases/reductases (SDR) family.</text>
</comment>
<feature type="compositionally biased region" description="Basic residues" evidence="3">
    <location>
        <begin position="30"/>
        <end position="54"/>
    </location>
</feature>
<dbReference type="SUPFAM" id="SSF51735">
    <property type="entry name" value="NAD(P)-binding Rossmann-fold domains"/>
    <property type="match status" value="1"/>
</dbReference>
<name>A0A5S4F5K0_9ACTN</name>
<dbReference type="PRINTS" id="PR00080">
    <property type="entry name" value="SDRFAMILY"/>
</dbReference>
<dbReference type="InterPro" id="IPR036291">
    <property type="entry name" value="NAD(P)-bd_dom_sf"/>
</dbReference>
<evidence type="ECO:0000313" key="5">
    <source>
        <dbReference type="EMBL" id="TMR11216.1"/>
    </source>
</evidence>
<dbReference type="SMART" id="SM00822">
    <property type="entry name" value="PKS_KR"/>
    <property type="match status" value="1"/>
</dbReference>
<reference evidence="5 6" key="1">
    <citation type="submission" date="2019-05" db="EMBL/GenBank/DDBJ databases">
        <title>Draft genome sequence of Nonomuraea zeae DSM 100528.</title>
        <authorList>
            <person name="Saricaoglu S."/>
            <person name="Isik K."/>
        </authorList>
    </citation>
    <scope>NUCLEOTIDE SEQUENCE [LARGE SCALE GENOMIC DNA]</scope>
    <source>
        <strain evidence="5 6">DSM 100528</strain>
    </source>
</reference>
<dbReference type="InterPro" id="IPR057326">
    <property type="entry name" value="KR_dom"/>
</dbReference>
<keyword evidence="6" id="KW-1185">Reference proteome</keyword>
<accession>A0A5S4F5K0</accession>
<dbReference type="EMBL" id="VCKX01000487">
    <property type="protein sequence ID" value="TMR11216.1"/>
    <property type="molecule type" value="Genomic_DNA"/>
</dbReference>
<comment type="caution">
    <text evidence="5">The sequence shown here is derived from an EMBL/GenBank/DDBJ whole genome shotgun (WGS) entry which is preliminary data.</text>
</comment>
<dbReference type="Gene3D" id="3.40.50.720">
    <property type="entry name" value="NAD(P)-binding Rossmann-like Domain"/>
    <property type="match status" value="1"/>
</dbReference>
<feature type="compositionally biased region" description="Basic and acidic residues" evidence="3">
    <location>
        <begin position="101"/>
        <end position="113"/>
    </location>
</feature>
<dbReference type="PRINTS" id="PR00081">
    <property type="entry name" value="GDHRDH"/>
</dbReference>
<keyword evidence="2" id="KW-0560">Oxidoreductase</keyword>
<evidence type="ECO:0000256" key="1">
    <source>
        <dbReference type="ARBA" id="ARBA00006484"/>
    </source>
</evidence>
<dbReference type="Pfam" id="PF13561">
    <property type="entry name" value="adh_short_C2"/>
    <property type="match status" value="1"/>
</dbReference>
<evidence type="ECO:0000256" key="3">
    <source>
        <dbReference type="SAM" id="MobiDB-lite"/>
    </source>
</evidence>
<gene>
    <name evidence="5" type="ORF">ETD85_59620</name>
</gene>
<dbReference type="AlphaFoldDB" id="A0A5S4F5K0"/>
<dbReference type="GO" id="GO:0016491">
    <property type="term" value="F:oxidoreductase activity"/>
    <property type="evidence" value="ECO:0007669"/>
    <property type="project" value="UniProtKB-KW"/>
</dbReference>
<dbReference type="CDD" id="cd05233">
    <property type="entry name" value="SDR_c"/>
    <property type="match status" value="1"/>
</dbReference>
<evidence type="ECO:0000313" key="6">
    <source>
        <dbReference type="Proteomes" id="UP000306628"/>
    </source>
</evidence>
<dbReference type="OrthoDB" id="3566316at2"/>
<feature type="compositionally biased region" description="Basic residues" evidence="3">
    <location>
        <begin position="62"/>
        <end position="77"/>
    </location>
</feature>
<dbReference type="PANTHER" id="PTHR24321">
    <property type="entry name" value="DEHYDROGENASES, SHORT CHAIN"/>
    <property type="match status" value="1"/>
</dbReference>
<evidence type="ECO:0000259" key="4">
    <source>
        <dbReference type="SMART" id="SM00822"/>
    </source>
</evidence>
<organism evidence="5 6">
    <name type="scientific">Nonomuraea zeae</name>
    <dbReference type="NCBI Taxonomy" id="1642303"/>
    <lineage>
        <taxon>Bacteria</taxon>
        <taxon>Bacillati</taxon>
        <taxon>Actinomycetota</taxon>
        <taxon>Actinomycetes</taxon>
        <taxon>Streptosporangiales</taxon>
        <taxon>Streptosporangiaceae</taxon>
        <taxon>Nonomuraea</taxon>
    </lineage>
</organism>
<feature type="domain" description="Ketoreductase" evidence="4">
    <location>
        <begin position="132"/>
        <end position="331"/>
    </location>
</feature>
<dbReference type="FunFam" id="3.40.50.720:FF:000084">
    <property type="entry name" value="Short-chain dehydrogenase reductase"/>
    <property type="match status" value="1"/>
</dbReference>
<protein>
    <submittedName>
        <fullName evidence="5">SDR family oxidoreductase</fullName>
    </submittedName>
</protein>